<evidence type="ECO:0000313" key="4">
    <source>
        <dbReference type="Proteomes" id="UP000589292"/>
    </source>
</evidence>
<dbReference type="RefSeq" id="WP_181268538.1">
    <property type="nucleotide sequence ID" value="NZ_BAAAGB010000002.1"/>
</dbReference>
<protein>
    <recommendedName>
        <fullName evidence="5">Lipoprotein</fullName>
    </recommendedName>
</protein>
<evidence type="ECO:0000313" key="3">
    <source>
        <dbReference type="EMBL" id="MBA1376158.1"/>
    </source>
</evidence>
<keyword evidence="2" id="KW-0732">Signal</keyword>
<feature type="signal peptide" evidence="2">
    <location>
        <begin position="1"/>
        <end position="24"/>
    </location>
</feature>
<dbReference type="EMBL" id="VDES01000005">
    <property type="protein sequence ID" value="MBA1376158.1"/>
    <property type="molecule type" value="Genomic_DNA"/>
</dbReference>
<dbReference type="Proteomes" id="UP000589292">
    <property type="component" value="Unassembled WGS sequence"/>
</dbReference>
<accession>A0A7V8RGR8</accession>
<organism evidence="3 4">
    <name type="scientific">Sphingomonas ursincola</name>
    <dbReference type="NCBI Taxonomy" id="56361"/>
    <lineage>
        <taxon>Bacteria</taxon>
        <taxon>Pseudomonadati</taxon>
        <taxon>Pseudomonadota</taxon>
        <taxon>Alphaproteobacteria</taxon>
        <taxon>Sphingomonadales</taxon>
        <taxon>Sphingomonadaceae</taxon>
        <taxon>Sphingomonas</taxon>
    </lineage>
</organism>
<sequence>MARMALSRAILLAATAGLTTLVAACGGAKPAPVAVAPPPPPVPVAPPRMPTPPSNAVTAMAIPGLRADGLRDTPMRDIDDNEKLWYFRAAFNVAALNCQNAEHFRIADDYNQFLKTHKRELDRINKVVEEKYRKRYGTGYARIRDTENTQVYNFFAFPPVKSDFCNAALILGQEAVALPSKDLIAFSVRALPTLEGVFDRFYASYESYQSDLQKWIALYGSPEMRAAQAAQMGQAQPAIQPALNTAPGAATPASNPPVLPTILPSSGD</sequence>
<feature type="region of interest" description="Disordered" evidence="1">
    <location>
        <begin position="244"/>
        <end position="268"/>
    </location>
</feature>
<keyword evidence="4" id="KW-1185">Reference proteome</keyword>
<reference evidence="3 4" key="1">
    <citation type="journal article" date="1994" name="Int. J. Syst. Bacteriol.">
        <title>Phylogenetic positions of novel aerobic, bacteriochlorophyll a-containing bacteria and description of Roseococcus thiosulfatophilus gen. nov., sp. nov., Erythromicrobium ramosum gen. nov., sp. nov., and Erythrobacter litoralis sp. nov.</title>
        <authorList>
            <person name="Yurkov V."/>
            <person name="Stackebrandt E."/>
            <person name="Holmes A."/>
            <person name="Fuerst J.A."/>
            <person name="Hugenholtz P."/>
            <person name="Golecki J."/>
            <person name="Gad'on N."/>
            <person name="Gorlenko V.M."/>
            <person name="Kompantseva E.I."/>
            <person name="Drews G."/>
        </authorList>
    </citation>
    <scope>NUCLEOTIDE SEQUENCE [LARGE SCALE GENOMIC DNA]</scope>
    <source>
        <strain evidence="3 4">KR-99</strain>
    </source>
</reference>
<evidence type="ECO:0000256" key="2">
    <source>
        <dbReference type="SAM" id="SignalP"/>
    </source>
</evidence>
<dbReference type="PROSITE" id="PS51257">
    <property type="entry name" value="PROKAR_LIPOPROTEIN"/>
    <property type="match status" value="1"/>
</dbReference>
<feature type="chain" id="PRO_5031003141" description="Lipoprotein" evidence="2">
    <location>
        <begin position="25"/>
        <end position="268"/>
    </location>
</feature>
<evidence type="ECO:0008006" key="5">
    <source>
        <dbReference type="Google" id="ProtNLM"/>
    </source>
</evidence>
<proteinExistence type="predicted"/>
<dbReference type="AlphaFoldDB" id="A0A7V8RGR8"/>
<name>A0A7V8RGR8_9SPHN</name>
<evidence type="ECO:0000256" key="1">
    <source>
        <dbReference type="SAM" id="MobiDB-lite"/>
    </source>
</evidence>
<comment type="caution">
    <text evidence="3">The sequence shown here is derived from an EMBL/GenBank/DDBJ whole genome shotgun (WGS) entry which is preliminary data.</text>
</comment>
<gene>
    <name evidence="3" type="ORF">FG486_17585</name>
</gene>